<accession>A0ABX0X2E7</accession>
<reference evidence="1 2" key="1">
    <citation type="submission" date="2020-03" db="EMBL/GenBank/DDBJ databases">
        <title>Genomic Encyclopedia of Type Strains, Phase IV (KMG-IV): sequencing the most valuable type-strain genomes for metagenomic binning, comparative biology and taxonomic classification.</title>
        <authorList>
            <person name="Goeker M."/>
        </authorList>
    </citation>
    <scope>NUCLEOTIDE SEQUENCE [LARGE SCALE GENOMIC DNA]</scope>
    <source>
        <strain evidence="1 2">DSM 18888</strain>
    </source>
</reference>
<gene>
    <name evidence="1" type="ORF">GGR96_002937</name>
</gene>
<protein>
    <submittedName>
        <fullName evidence="1">Uncharacterized protein</fullName>
    </submittedName>
</protein>
<dbReference type="RefSeq" id="WP_157097768.1">
    <property type="nucleotide sequence ID" value="NZ_BAAAEQ010000003.1"/>
</dbReference>
<comment type="caution">
    <text evidence="1">The sequence shown here is derived from an EMBL/GenBank/DDBJ whole genome shotgun (WGS) entry which is preliminary data.</text>
</comment>
<organism evidence="1 2">
    <name type="scientific">Thalassospira tepidiphila</name>
    <dbReference type="NCBI Taxonomy" id="393657"/>
    <lineage>
        <taxon>Bacteria</taxon>
        <taxon>Pseudomonadati</taxon>
        <taxon>Pseudomonadota</taxon>
        <taxon>Alphaproteobacteria</taxon>
        <taxon>Rhodospirillales</taxon>
        <taxon>Thalassospiraceae</taxon>
        <taxon>Thalassospira</taxon>
    </lineage>
</organism>
<name>A0ABX0X2E7_9PROT</name>
<proteinExistence type="predicted"/>
<dbReference type="Proteomes" id="UP000556869">
    <property type="component" value="Unassembled WGS sequence"/>
</dbReference>
<evidence type="ECO:0000313" key="2">
    <source>
        <dbReference type="Proteomes" id="UP000556869"/>
    </source>
</evidence>
<dbReference type="EMBL" id="JAATJD010000003">
    <property type="protein sequence ID" value="NJB75815.1"/>
    <property type="molecule type" value="Genomic_DNA"/>
</dbReference>
<keyword evidence="2" id="KW-1185">Reference proteome</keyword>
<evidence type="ECO:0000313" key="1">
    <source>
        <dbReference type="EMBL" id="NJB75815.1"/>
    </source>
</evidence>
<sequence>MRIIHCPIKQSDLAEICAITRTDGDVLRDIGYIALIAPSGATGAQ</sequence>